<organism evidence="1 2">
    <name type="scientific">Armillaria luteobubalina</name>
    <dbReference type="NCBI Taxonomy" id="153913"/>
    <lineage>
        <taxon>Eukaryota</taxon>
        <taxon>Fungi</taxon>
        <taxon>Dikarya</taxon>
        <taxon>Basidiomycota</taxon>
        <taxon>Agaricomycotina</taxon>
        <taxon>Agaricomycetes</taxon>
        <taxon>Agaricomycetidae</taxon>
        <taxon>Agaricales</taxon>
        <taxon>Marasmiineae</taxon>
        <taxon>Physalacriaceae</taxon>
        <taxon>Armillaria</taxon>
    </lineage>
</organism>
<comment type="caution">
    <text evidence="1">The sequence shown here is derived from an EMBL/GenBank/DDBJ whole genome shotgun (WGS) entry which is preliminary data.</text>
</comment>
<evidence type="ECO:0000313" key="1">
    <source>
        <dbReference type="EMBL" id="KAK0491723.1"/>
    </source>
</evidence>
<dbReference type="EMBL" id="JAUEPU010000033">
    <property type="protein sequence ID" value="KAK0491723.1"/>
    <property type="molecule type" value="Genomic_DNA"/>
</dbReference>
<dbReference type="AlphaFoldDB" id="A0AA39PZ04"/>
<sequence length="63" mass="7247">MGRQLTVLDIMTIQKWEHCIVQWMKAYCSGLEAKAAQIEVKKFSSHRFTSHCRAPETVACSFD</sequence>
<evidence type="ECO:0000313" key="2">
    <source>
        <dbReference type="Proteomes" id="UP001175228"/>
    </source>
</evidence>
<reference evidence="1" key="1">
    <citation type="submission" date="2023-06" db="EMBL/GenBank/DDBJ databases">
        <authorList>
            <consortium name="Lawrence Berkeley National Laboratory"/>
            <person name="Ahrendt S."/>
            <person name="Sahu N."/>
            <person name="Indic B."/>
            <person name="Wong-Bajracharya J."/>
            <person name="Merenyi Z."/>
            <person name="Ke H.-M."/>
            <person name="Monk M."/>
            <person name="Kocsube S."/>
            <person name="Drula E."/>
            <person name="Lipzen A."/>
            <person name="Balint B."/>
            <person name="Henrissat B."/>
            <person name="Andreopoulos B."/>
            <person name="Martin F.M."/>
            <person name="Harder C.B."/>
            <person name="Rigling D."/>
            <person name="Ford K.L."/>
            <person name="Foster G.D."/>
            <person name="Pangilinan J."/>
            <person name="Papanicolaou A."/>
            <person name="Barry K."/>
            <person name="LaButti K."/>
            <person name="Viragh M."/>
            <person name="Koriabine M."/>
            <person name="Yan M."/>
            <person name="Riley R."/>
            <person name="Champramary S."/>
            <person name="Plett K.L."/>
            <person name="Tsai I.J."/>
            <person name="Slot J."/>
            <person name="Sipos G."/>
            <person name="Plett J."/>
            <person name="Nagy L.G."/>
            <person name="Grigoriev I.V."/>
        </authorList>
    </citation>
    <scope>NUCLEOTIDE SEQUENCE</scope>
    <source>
        <strain evidence="1">HWK02</strain>
    </source>
</reference>
<dbReference type="Proteomes" id="UP001175228">
    <property type="component" value="Unassembled WGS sequence"/>
</dbReference>
<accession>A0AA39PZ04</accession>
<proteinExistence type="predicted"/>
<name>A0AA39PZ04_9AGAR</name>
<keyword evidence="2" id="KW-1185">Reference proteome</keyword>
<gene>
    <name evidence="1" type="ORF">EDD18DRAFT_1080425</name>
</gene>
<protein>
    <submittedName>
        <fullName evidence="1">Uncharacterized protein</fullName>
    </submittedName>
</protein>